<gene>
    <name evidence="1" type="ORF">IQ22_02352</name>
</gene>
<dbReference type="Proteomes" id="UP000316905">
    <property type="component" value="Unassembled WGS sequence"/>
</dbReference>
<proteinExistence type="predicted"/>
<comment type="caution">
    <text evidence="1">The sequence shown here is derived from an EMBL/GenBank/DDBJ whole genome shotgun (WGS) entry which is preliminary data.</text>
</comment>
<reference evidence="1 2" key="1">
    <citation type="journal article" date="2015" name="Stand. Genomic Sci.">
        <title>Genomic Encyclopedia of Bacterial and Archaeal Type Strains, Phase III: the genomes of soil and plant-associated and newly described type strains.</title>
        <authorList>
            <person name="Whitman W.B."/>
            <person name="Woyke T."/>
            <person name="Klenk H.P."/>
            <person name="Zhou Y."/>
            <person name="Lilburn T.G."/>
            <person name="Beck B.J."/>
            <person name="De Vos P."/>
            <person name="Vandamme P."/>
            <person name="Eisen J.A."/>
            <person name="Garrity G."/>
            <person name="Hugenholtz P."/>
            <person name="Kyrpides N.C."/>
        </authorList>
    </citation>
    <scope>NUCLEOTIDE SEQUENCE [LARGE SCALE GENOMIC DNA]</scope>
    <source>
        <strain evidence="1 2">CGMCC 1.6858</strain>
    </source>
</reference>
<sequence length="48" mass="5607">MPPLIRSAVLPCINPHFFKEQGNHLDAQKGECTIMKRYINTDENFKIF</sequence>
<accession>A0A562QCJ6</accession>
<protein>
    <submittedName>
        <fullName evidence="1">Uncharacterized protein</fullName>
    </submittedName>
</protein>
<organism evidence="1 2">
    <name type="scientific">Pseudomonas duriflava</name>
    <dbReference type="NCBI Taxonomy" id="459528"/>
    <lineage>
        <taxon>Bacteria</taxon>
        <taxon>Pseudomonadati</taxon>
        <taxon>Pseudomonadota</taxon>
        <taxon>Gammaproteobacteria</taxon>
        <taxon>Pseudomonadales</taxon>
        <taxon>Pseudomonadaceae</taxon>
        <taxon>Pseudomonas</taxon>
    </lineage>
</organism>
<dbReference type="EMBL" id="VLKY01000007">
    <property type="protein sequence ID" value="TWI53746.1"/>
    <property type="molecule type" value="Genomic_DNA"/>
</dbReference>
<dbReference type="AlphaFoldDB" id="A0A562QCJ6"/>
<evidence type="ECO:0000313" key="2">
    <source>
        <dbReference type="Proteomes" id="UP000316905"/>
    </source>
</evidence>
<keyword evidence="2" id="KW-1185">Reference proteome</keyword>
<name>A0A562QCJ6_9PSED</name>
<evidence type="ECO:0000313" key="1">
    <source>
        <dbReference type="EMBL" id="TWI53746.1"/>
    </source>
</evidence>